<dbReference type="EMBL" id="JACHGT010000017">
    <property type="protein sequence ID" value="MBB6038545.1"/>
    <property type="molecule type" value="Genomic_DNA"/>
</dbReference>
<evidence type="ECO:0000313" key="3">
    <source>
        <dbReference type="Proteomes" id="UP000548476"/>
    </source>
</evidence>
<name>A0A841FQV3_9ACTN</name>
<dbReference type="InterPro" id="IPR024414">
    <property type="entry name" value="Uncharacterised_PrgI"/>
</dbReference>
<keyword evidence="1" id="KW-1133">Transmembrane helix</keyword>
<evidence type="ECO:0000256" key="1">
    <source>
        <dbReference type="SAM" id="Phobius"/>
    </source>
</evidence>
<feature type="transmembrane region" description="Helical" evidence="1">
    <location>
        <begin position="50"/>
        <end position="73"/>
    </location>
</feature>
<dbReference type="Proteomes" id="UP000548476">
    <property type="component" value="Unassembled WGS sequence"/>
</dbReference>
<evidence type="ECO:0000313" key="2">
    <source>
        <dbReference type="EMBL" id="MBB6038545.1"/>
    </source>
</evidence>
<organism evidence="2 3">
    <name type="scientific">Phytomonospora endophytica</name>
    <dbReference type="NCBI Taxonomy" id="714109"/>
    <lineage>
        <taxon>Bacteria</taxon>
        <taxon>Bacillati</taxon>
        <taxon>Actinomycetota</taxon>
        <taxon>Actinomycetes</taxon>
        <taxon>Micromonosporales</taxon>
        <taxon>Micromonosporaceae</taxon>
        <taxon>Phytomonospora</taxon>
    </lineage>
</organism>
<sequence>MVTTEGPRIARVPQIDLADKVLFGLTTRQVAWAATGAACTLGLWKAVTVFAPPAVAVAVCAPLGLLFAAIVFAQRDGARLDTLLWAALRTPRRPLVPAPGVTAAPAWMNTDTAPVLPRVLRSPAKGVTADGLIDLGEDGYTIVLAVSTVNFVLRSPAEQDALVAGFARALHALSGPVQIISTQVPADLGDHARAVQAHTLPHQGLREAAEAHAAWLHDASTRARLLHHRTYVAARATTRTGVDRRARDIADALAGCGLDCTPLTPAAVLELLDHITEPGTRPVGGTP</sequence>
<protein>
    <recommendedName>
        <fullName evidence="4">PrgI family protein</fullName>
    </recommendedName>
</protein>
<keyword evidence="1" id="KW-0812">Transmembrane</keyword>
<reference evidence="2 3" key="1">
    <citation type="submission" date="2020-08" db="EMBL/GenBank/DDBJ databases">
        <title>Genomic Encyclopedia of Type Strains, Phase IV (KMG-IV): sequencing the most valuable type-strain genomes for metagenomic binning, comparative biology and taxonomic classification.</title>
        <authorList>
            <person name="Goeker M."/>
        </authorList>
    </citation>
    <scope>NUCLEOTIDE SEQUENCE [LARGE SCALE GENOMIC DNA]</scope>
    <source>
        <strain evidence="2 3">YIM 65646</strain>
    </source>
</reference>
<proteinExistence type="predicted"/>
<comment type="caution">
    <text evidence="2">The sequence shown here is derived from an EMBL/GenBank/DDBJ whole genome shotgun (WGS) entry which is preliminary data.</text>
</comment>
<accession>A0A841FQV3</accession>
<dbReference type="Pfam" id="PF12666">
    <property type="entry name" value="PrgI"/>
    <property type="match status" value="1"/>
</dbReference>
<dbReference type="AlphaFoldDB" id="A0A841FQV3"/>
<keyword evidence="1" id="KW-0472">Membrane</keyword>
<dbReference type="RefSeq" id="WP_184791339.1">
    <property type="nucleotide sequence ID" value="NZ_BONT01000069.1"/>
</dbReference>
<evidence type="ECO:0008006" key="4">
    <source>
        <dbReference type="Google" id="ProtNLM"/>
    </source>
</evidence>
<gene>
    <name evidence="2" type="ORF">HNR73_006431</name>
</gene>
<keyword evidence="3" id="KW-1185">Reference proteome</keyword>